<dbReference type="EMBL" id="BJMH01000030">
    <property type="protein sequence ID" value="GEB34923.1"/>
    <property type="molecule type" value="Genomic_DNA"/>
</dbReference>
<evidence type="ECO:0000256" key="3">
    <source>
        <dbReference type="ARBA" id="ARBA00023125"/>
    </source>
</evidence>
<dbReference type="InterPro" id="IPR005650">
    <property type="entry name" value="BlaI_family"/>
</dbReference>
<proteinExistence type="inferred from homology"/>
<feature type="coiled-coil region" evidence="5">
    <location>
        <begin position="105"/>
        <end position="132"/>
    </location>
</feature>
<sequence length="132" mass="15631">MNPIPKISEAEWEVMKVIWQEHPATAEQIIERLPADIEWTEPTVRTFLNRLLKKQAIGYEKSGRSYLYYPLVQESDCRRVESESFLKRVFNGAVGTMMTNFLNDVRLSDEEIEQLQNILKEKRAQRDKEDQR</sequence>
<gene>
    <name evidence="6" type="ORF">BPA01_45030</name>
</gene>
<evidence type="ECO:0000256" key="2">
    <source>
        <dbReference type="ARBA" id="ARBA00023015"/>
    </source>
</evidence>
<evidence type="ECO:0000256" key="1">
    <source>
        <dbReference type="ARBA" id="ARBA00011046"/>
    </source>
</evidence>
<reference evidence="6 7" key="1">
    <citation type="submission" date="2019-06" db="EMBL/GenBank/DDBJ databases">
        <title>Whole genome shotgun sequence of Brevibacillus parabrevis NBRC 12334.</title>
        <authorList>
            <person name="Hosoyama A."/>
            <person name="Uohara A."/>
            <person name="Ohji S."/>
            <person name="Ichikawa N."/>
        </authorList>
    </citation>
    <scope>NUCLEOTIDE SEQUENCE [LARGE SCALE GENOMIC DNA]</scope>
    <source>
        <strain evidence="6 7">NBRC 12334</strain>
    </source>
</reference>
<dbReference type="Proteomes" id="UP000316882">
    <property type="component" value="Unassembled WGS sequence"/>
</dbReference>
<name>A0A4Y3PNE8_BREPA</name>
<dbReference type="Gene3D" id="1.10.10.10">
    <property type="entry name" value="Winged helix-like DNA-binding domain superfamily/Winged helix DNA-binding domain"/>
    <property type="match status" value="1"/>
</dbReference>
<keyword evidence="5" id="KW-0175">Coiled coil</keyword>
<keyword evidence="2" id="KW-0805">Transcription regulation</keyword>
<dbReference type="InterPro" id="IPR036388">
    <property type="entry name" value="WH-like_DNA-bd_sf"/>
</dbReference>
<evidence type="ECO:0000256" key="4">
    <source>
        <dbReference type="ARBA" id="ARBA00023163"/>
    </source>
</evidence>
<comment type="caution">
    <text evidence="6">The sequence shown here is derived from an EMBL/GenBank/DDBJ whole genome shotgun (WGS) entry which is preliminary data.</text>
</comment>
<comment type="similarity">
    <text evidence="1">Belongs to the BlaI transcriptional regulatory family.</text>
</comment>
<evidence type="ECO:0000313" key="6">
    <source>
        <dbReference type="EMBL" id="GEB34923.1"/>
    </source>
</evidence>
<accession>A0A4Y3PNE8</accession>
<keyword evidence="4" id="KW-0804">Transcription</keyword>
<evidence type="ECO:0000256" key="5">
    <source>
        <dbReference type="SAM" id="Coils"/>
    </source>
</evidence>
<dbReference type="PIRSF" id="PIRSF019455">
    <property type="entry name" value="CopR_AtkY"/>
    <property type="match status" value="1"/>
</dbReference>
<keyword evidence="7" id="KW-1185">Reference proteome</keyword>
<protein>
    <submittedName>
        <fullName evidence="6">Beta-lactamase repressor</fullName>
    </submittedName>
</protein>
<organism evidence="6 7">
    <name type="scientific">Brevibacillus parabrevis</name>
    <dbReference type="NCBI Taxonomy" id="54914"/>
    <lineage>
        <taxon>Bacteria</taxon>
        <taxon>Bacillati</taxon>
        <taxon>Bacillota</taxon>
        <taxon>Bacilli</taxon>
        <taxon>Bacillales</taxon>
        <taxon>Paenibacillaceae</taxon>
        <taxon>Brevibacillus</taxon>
    </lineage>
</organism>
<dbReference type="RefSeq" id="WP_122966840.1">
    <property type="nucleotide sequence ID" value="NZ_BJMH01000030.1"/>
</dbReference>
<dbReference type="GO" id="GO:0045892">
    <property type="term" value="P:negative regulation of DNA-templated transcription"/>
    <property type="evidence" value="ECO:0007669"/>
    <property type="project" value="InterPro"/>
</dbReference>
<dbReference type="Pfam" id="PF03965">
    <property type="entry name" value="Penicillinase_R"/>
    <property type="match status" value="1"/>
</dbReference>
<dbReference type="InterPro" id="IPR036390">
    <property type="entry name" value="WH_DNA-bd_sf"/>
</dbReference>
<dbReference type="AlphaFoldDB" id="A0A4Y3PNE8"/>
<dbReference type="Gene3D" id="1.10.4040.10">
    <property type="entry name" value="Penicillinase repressor domain"/>
    <property type="match status" value="1"/>
</dbReference>
<keyword evidence="3" id="KW-0238">DNA-binding</keyword>
<evidence type="ECO:0000313" key="7">
    <source>
        <dbReference type="Proteomes" id="UP000316882"/>
    </source>
</evidence>
<dbReference type="SUPFAM" id="SSF46785">
    <property type="entry name" value="Winged helix' DNA-binding domain"/>
    <property type="match status" value="1"/>
</dbReference>
<dbReference type="GO" id="GO:0003677">
    <property type="term" value="F:DNA binding"/>
    <property type="evidence" value="ECO:0007669"/>
    <property type="project" value="UniProtKB-KW"/>
</dbReference>